<evidence type="ECO:0000313" key="2">
    <source>
        <dbReference type="Proteomes" id="UP000199423"/>
    </source>
</evidence>
<dbReference type="EMBL" id="FPCH01000005">
    <property type="protein sequence ID" value="SFV39060.1"/>
    <property type="molecule type" value="Genomic_DNA"/>
</dbReference>
<dbReference type="OrthoDB" id="187903at2"/>
<dbReference type="InterPro" id="IPR016181">
    <property type="entry name" value="Acyl_CoA_acyltransferase"/>
</dbReference>
<gene>
    <name evidence="1" type="ORF">SAMN04488557_4083</name>
</gene>
<accession>A0A1I7NWK7</accession>
<dbReference type="Proteomes" id="UP000199423">
    <property type="component" value="Unassembled WGS sequence"/>
</dbReference>
<organism evidence="1 2">
    <name type="scientific">Hyphomicrobium facile</name>
    <dbReference type="NCBI Taxonomy" id="51670"/>
    <lineage>
        <taxon>Bacteria</taxon>
        <taxon>Pseudomonadati</taxon>
        <taxon>Pseudomonadota</taxon>
        <taxon>Alphaproteobacteria</taxon>
        <taxon>Hyphomicrobiales</taxon>
        <taxon>Hyphomicrobiaceae</taxon>
        <taxon>Hyphomicrobium</taxon>
    </lineage>
</organism>
<proteinExistence type="predicted"/>
<dbReference type="SUPFAM" id="SSF55729">
    <property type="entry name" value="Acyl-CoA N-acyltransferases (Nat)"/>
    <property type="match status" value="1"/>
</dbReference>
<name>A0A1I7NWK7_9HYPH</name>
<evidence type="ECO:0000313" key="1">
    <source>
        <dbReference type="EMBL" id="SFV39060.1"/>
    </source>
</evidence>
<evidence type="ECO:0008006" key="3">
    <source>
        <dbReference type="Google" id="ProtNLM"/>
    </source>
</evidence>
<dbReference type="RefSeq" id="WP_092869591.1">
    <property type="nucleotide sequence ID" value="NZ_FPCH01000005.1"/>
</dbReference>
<dbReference type="AlphaFoldDB" id="A0A1I7NWK7"/>
<dbReference type="STRING" id="51670.SAMN04488557_4083"/>
<protein>
    <recommendedName>
        <fullName evidence="3">N-acetyltransferase domain-containing protein</fullName>
    </recommendedName>
</protein>
<keyword evidence="2" id="KW-1185">Reference proteome</keyword>
<reference evidence="2" key="1">
    <citation type="submission" date="2016-10" db="EMBL/GenBank/DDBJ databases">
        <authorList>
            <person name="Varghese N."/>
            <person name="Submissions S."/>
        </authorList>
    </citation>
    <scope>NUCLEOTIDE SEQUENCE [LARGE SCALE GENOMIC DNA]</scope>
    <source>
        <strain evidence="2">DSM 1565</strain>
    </source>
</reference>
<sequence>MTTAAGDKKKLDVKSVTGEDILKVLPDLSRLRMIVFRDWPYLYEGTLEYEQKYLEKFAKSKGAVVIAAYDGDQMVGASTGAPMIEHADEFGEPFRKAGYDITKIFYCGESVLLKSHRGHGLGHAFFDGREAQAKKLGGFTHSTFCRVVRPDDHPLKPADYAPLDPFWRKRGYAPVDGIIATYDWQDIDQPGETSHKMQFWMKTL</sequence>
<dbReference type="Gene3D" id="3.40.630.30">
    <property type="match status" value="1"/>
</dbReference>